<organism evidence="2">
    <name type="scientific">Talaromyces marneffei PM1</name>
    <dbReference type="NCBI Taxonomy" id="1077442"/>
    <lineage>
        <taxon>Eukaryota</taxon>
        <taxon>Fungi</taxon>
        <taxon>Dikarya</taxon>
        <taxon>Ascomycota</taxon>
        <taxon>Pezizomycotina</taxon>
        <taxon>Eurotiomycetes</taxon>
        <taxon>Eurotiomycetidae</taxon>
        <taxon>Eurotiales</taxon>
        <taxon>Trichocomaceae</taxon>
        <taxon>Talaromyces</taxon>
        <taxon>Talaromyces sect. Talaromyces</taxon>
    </lineage>
</organism>
<evidence type="ECO:0000313" key="2">
    <source>
        <dbReference type="EMBL" id="KFX53453.1"/>
    </source>
</evidence>
<dbReference type="GO" id="GO:0009423">
    <property type="term" value="P:chorismate biosynthetic process"/>
    <property type="evidence" value="ECO:0007669"/>
    <property type="project" value="TreeGrafter"/>
</dbReference>
<feature type="domain" description="Shikimate dehydrogenase substrate binding N-terminal" evidence="1">
    <location>
        <begin position="10"/>
        <end position="87"/>
    </location>
</feature>
<dbReference type="SUPFAM" id="SSF53223">
    <property type="entry name" value="Aminoacid dehydrogenase-like, N-terminal domain"/>
    <property type="match status" value="1"/>
</dbReference>
<sequence>MQDQKRIYFLGSNISHAVSNYMHNEVAASIGYTNWRLEAVDTTDLSDFAETKLCGSEFAGTVITMPHKLNIIPYLDGVDEIVDLVGAWDSDTTSTNGETKTGFIVGAGGACRAAIYAFTRHLNVTKIYSINRDAKEVQTLLSDISVRYQKTTPPIPMPEIVHLQTPEQARNLKDEPYYGIGTVPDDPPTTEAEIVARDTLRALLDHKDEKKGVFLDMCYKPRETKNLKAAKKCGWVTGEGVDVVSFQLNEQWRLWAGKEASERIPLERMVTRAREIADGFI</sequence>
<dbReference type="GO" id="GO:0019632">
    <property type="term" value="P:shikimate metabolic process"/>
    <property type="evidence" value="ECO:0007669"/>
    <property type="project" value="TreeGrafter"/>
</dbReference>
<proteinExistence type="predicted"/>
<dbReference type="Gene3D" id="3.40.50.10860">
    <property type="entry name" value="Leucine Dehydrogenase, chain A, domain 1"/>
    <property type="match status" value="1"/>
</dbReference>
<accession>A0A093Y7K1</accession>
<protein>
    <submittedName>
        <fullName evidence="2">Quinate dehydrogenase</fullName>
    </submittedName>
</protein>
<reference evidence="2" key="1">
    <citation type="journal article" date="2014" name="PLoS Genet.">
        <title>Signature Gene Expression Reveals Novel Clues to the Molecular Mechanisms of Dimorphic Transition in Penicillium marneffei.</title>
        <authorList>
            <person name="Yang E."/>
            <person name="Wang G."/>
            <person name="Cai J."/>
            <person name="Woo P.C."/>
            <person name="Lau S.K."/>
            <person name="Yuen K.-Y."/>
            <person name="Chow W.-N."/>
            <person name="Lin X."/>
        </authorList>
    </citation>
    <scope>NUCLEOTIDE SEQUENCE [LARGE SCALE GENOMIC DNA]</scope>
    <source>
        <strain evidence="2">PM1</strain>
    </source>
</reference>
<name>A0A093Y7K1_TALMA</name>
<dbReference type="InterPro" id="IPR022893">
    <property type="entry name" value="Shikimate_DH_fam"/>
</dbReference>
<dbReference type="Pfam" id="PF08501">
    <property type="entry name" value="Shikimate_dh_N"/>
    <property type="match status" value="1"/>
</dbReference>
<dbReference type="PANTHER" id="PTHR21089:SF26">
    <property type="entry name" value="AROM POLYPEPTIDE, PUTATIVE-RELATED"/>
    <property type="match status" value="1"/>
</dbReference>
<dbReference type="EMBL" id="JPOX01000001">
    <property type="protein sequence ID" value="KFX53453.1"/>
    <property type="molecule type" value="Genomic_DNA"/>
</dbReference>
<gene>
    <name evidence="2" type="ORF">GQ26_0012610</name>
</gene>
<dbReference type="HOGENOM" id="CLU_044063_1_0_1"/>
<dbReference type="GO" id="GO:0004764">
    <property type="term" value="F:shikimate 3-dehydrogenase (NADP+) activity"/>
    <property type="evidence" value="ECO:0007669"/>
    <property type="project" value="InterPro"/>
</dbReference>
<dbReference type="AlphaFoldDB" id="A0A093Y7K1"/>
<comment type="caution">
    <text evidence="2">The sequence shown here is derived from an EMBL/GenBank/DDBJ whole genome shotgun (WGS) entry which is preliminary data.</text>
</comment>
<dbReference type="InterPro" id="IPR046346">
    <property type="entry name" value="Aminoacid_DH-like_N_sf"/>
</dbReference>
<evidence type="ECO:0000259" key="1">
    <source>
        <dbReference type="Pfam" id="PF08501"/>
    </source>
</evidence>
<dbReference type="PANTHER" id="PTHR21089">
    <property type="entry name" value="SHIKIMATE DEHYDROGENASE"/>
    <property type="match status" value="1"/>
</dbReference>
<dbReference type="SUPFAM" id="SSF51735">
    <property type="entry name" value="NAD(P)-binding Rossmann-fold domains"/>
    <property type="match status" value="1"/>
</dbReference>
<dbReference type="InterPro" id="IPR036291">
    <property type="entry name" value="NAD(P)-bd_dom_sf"/>
</dbReference>
<dbReference type="Gene3D" id="3.40.50.720">
    <property type="entry name" value="NAD(P)-binding Rossmann-like Domain"/>
    <property type="match status" value="1"/>
</dbReference>
<dbReference type="InterPro" id="IPR013708">
    <property type="entry name" value="Shikimate_DH-bd_N"/>
</dbReference>